<dbReference type="InterPro" id="IPR013096">
    <property type="entry name" value="Cupin_2"/>
</dbReference>
<gene>
    <name evidence="2" type="ORF">C0630_01230</name>
</gene>
<proteinExistence type="predicted"/>
<dbReference type="PANTHER" id="PTHR36440">
    <property type="entry name" value="PUTATIVE (AFU_ORTHOLOGUE AFUA_8G07350)-RELATED"/>
    <property type="match status" value="1"/>
</dbReference>
<accession>A0A2N6D1K3</accession>
<dbReference type="InterPro" id="IPR053146">
    <property type="entry name" value="QDO-like"/>
</dbReference>
<dbReference type="Gene3D" id="2.60.120.10">
    <property type="entry name" value="Jelly Rolls"/>
    <property type="match status" value="1"/>
</dbReference>
<dbReference type="InterPro" id="IPR011051">
    <property type="entry name" value="RmlC_Cupin_sf"/>
</dbReference>
<protein>
    <submittedName>
        <fullName evidence="2">Cupin domain-containing protein</fullName>
    </submittedName>
</protein>
<reference evidence="2 3" key="1">
    <citation type="submission" date="2017-11" db="EMBL/GenBank/DDBJ databases">
        <title>Genome-resolved metagenomics identifies genetic mobility, metabolic interactions, and unexpected diversity in perchlorate-reducing communities.</title>
        <authorList>
            <person name="Barnum T.P."/>
            <person name="Figueroa I.A."/>
            <person name="Carlstrom C.I."/>
            <person name="Lucas L.N."/>
            <person name="Engelbrektson A.L."/>
            <person name="Coates J.D."/>
        </authorList>
    </citation>
    <scope>NUCLEOTIDE SEQUENCE [LARGE SCALE GENOMIC DNA]</scope>
    <source>
        <strain evidence="2">BM301</strain>
    </source>
</reference>
<dbReference type="AlphaFoldDB" id="A0A2N6D1K3"/>
<evidence type="ECO:0000313" key="3">
    <source>
        <dbReference type="Proteomes" id="UP000235015"/>
    </source>
</evidence>
<dbReference type="STRING" id="1111735.GCA_000428045_03367"/>
<dbReference type="RefSeq" id="WP_273437339.1">
    <property type="nucleotide sequence ID" value="NZ_PKUN01000001.1"/>
</dbReference>
<organism evidence="2 3">
    <name type="scientific">Sedimenticola selenatireducens</name>
    <dbReference type="NCBI Taxonomy" id="191960"/>
    <lineage>
        <taxon>Bacteria</taxon>
        <taxon>Pseudomonadati</taxon>
        <taxon>Pseudomonadota</taxon>
        <taxon>Gammaproteobacteria</taxon>
        <taxon>Chromatiales</taxon>
        <taxon>Sedimenticolaceae</taxon>
        <taxon>Sedimenticola</taxon>
    </lineage>
</organism>
<name>A0A2N6D1K3_9GAMM</name>
<dbReference type="Proteomes" id="UP000235015">
    <property type="component" value="Unassembled WGS sequence"/>
</dbReference>
<dbReference type="SUPFAM" id="SSF51182">
    <property type="entry name" value="RmlC-like cupins"/>
    <property type="match status" value="1"/>
</dbReference>
<dbReference type="Pfam" id="PF07883">
    <property type="entry name" value="Cupin_2"/>
    <property type="match status" value="1"/>
</dbReference>
<dbReference type="InterPro" id="IPR014710">
    <property type="entry name" value="RmlC-like_jellyroll"/>
</dbReference>
<dbReference type="PANTHER" id="PTHR36440:SF1">
    <property type="entry name" value="PUTATIVE (AFU_ORTHOLOGUE AFUA_8G07350)-RELATED"/>
    <property type="match status" value="1"/>
</dbReference>
<sequence>MSRTPLIVKQNNYGPALNVVGTKVTVLASNKDTKGQEFSFQSGENNMGPPPHSHDWDEAFFVLKGSVEFTCDGKADMCTPGTLVFIPGGTIHAFKYGPDGGEMLEVTGAGSIASQMFTAVDKQIPADSQDVEKIIEVVSQNGVTVHL</sequence>
<dbReference type="EMBL" id="PKUN01000001">
    <property type="protein sequence ID" value="PLX63553.1"/>
    <property type="molecule type" value="Genomic_DNA"/>
</dbReference>
<evidence type="ECO:0000259" key="1">
    <source>
        <dbReference type="Pfam" id="PF07883"/>
    </source>
</evidence>
<evidence type="ECO:0000313" key="2">
    <source>
        <dbReference type="EMBL" id="PLX63553.1"/>
    </source>
</evidence>
<comment type="caution">
    <text evidence="2">The sequence shown here is derived from an EMBL/GenBank/DDBJ whole genome shotgun (WGS) entry which is preliminary data.</text>
</comment>
<feature type="domain" description="Cupin type-2" evidence="1">
    <location>
        <begin position="49"/>
        <end position="95"/>
    </location>
</feature>